<reference evidence="1" key="1">
    <citation type="submission" date="2023-03" db="EMBL/GenBank/DDBJ databases">
        <authorList>
            <person name="Cremers G."/>
            <person name="Picone N."/>
        </authorList>
    </citation>
    <scope>NUCLEOTIDE SEQUENCE</scope>
    <source>
        <strain evidence="1">Sample_alias</strain>
    </source>
</reference>
<evidence type="ECO:0000313" key="2">
    <source>
        <dbReference type="Proteomes" id="UP001161497"/>
    </source>
</evidence>
<name>A0ABN8XKE4_9BACT</name>
<protein>
    <submittedName>
        <fullName evidence="1">Uncharacterized protein</fullName>
    </submittedName>
</protein>
<dbReference type="Proteomes" id="UP001161497">
    <property type="component" value="Chromosome"/>
</dbReference>
<evidence type="ECO:0000313" key="1">
    <source>
        <dbReference type="EMBL" id="CAI9086050.1"/>
    </source>
</evidence>
<gene>
    <name evidence="1" type="ORF">MFUM_1722</name>
</gene>
<dbReference type="EMBL" id="OX458932">
    <property type="protein sequence ID" value="CAI9086050.1"/>
    <property type="molecule type" value="Genomic_DNA"/>
</dbReference>
<proteinExistence type="predicted"/>
<keyword evidence="2" id="KW-1185">Reference proteome</keyword>
<accession>A0ABN8XKE4</accession>
<sequence length="119" mass="13582">MITERNRGEGLGNKARCIRKHNLGEEKAGGLVWKREGGNRAANKNKPKLSSYITKTFSTYFLRISIYMGTLQAKSIPGHYTIAQRRASRVNRIADVWGRFSAREMVHLAYSSQFCLRCE</sequence>
<organism evidence="1 2">
    <name type="scientific">Candidatus Methylacidiphilum fumarolicum</name>
    <dbReference type="NCBI Taxonomy" id="591154"/>
    <lineage>
        <taxon>Bacteria</taxon>
        <taxon>Pseudomonadati</taxon>
        <taxon>Verrucomicrobiota</taxon>
        <taxon>Methylacidiphilae</taxon>
        <taxon>Methylacidiphilales</taxon>
        <taxon>Methylacidiphilaceae</taxon>
        <taxon>Methylacidiphilum (ex Ratnadevi et al. 2023)</taxon>
    </lineage>
</organism>